<dbReference type="AlphaFoldDB" id="A0A0F4KSP0"/>
<comment type="caution">
    <text evidence="5">The sequence shown here is derived from an EMBL/GenBank/DDBJ whole genome shotgun (WGS) entry which is preliminary data.</text>
</comment>
<feature type="transmembrane region" description="Helical" evidence="1">
    <location>
        <begin position="316"/>
        <end position="339"/>
    </location>
</feature>
<keyword evidence="1" id="KW-0472">Membrane</keyword>
<dbReference type="PATRIC" id="fig|1218508.4.peg.1280"/>
<dbReference type="InterPro" id="IPR010317">
    <property type="entry name" value="WxLIP_PGBD"/>
</dbReference>
<dbReference type="Proteomes" id="UP000033695">
    <property type="component" value="Unassembled WGS sequence"/>
</dbReference>
<dbReference type="Pfam" id="PF06030">
    <property type="entry name" value="WxLIP_PGBD"/>
    <property type="match status" value="1"/>
</dbReference>
<gene>
    <name evidence="5" type="ORF">JG29_12910</name>
</gene>
<keyword evidence="1" id="KW-0812">Transmembrane</keyword>
<accession>A0A0F4KSP0</accession>
<evidence type="ECO:0000313" key="5">
    <source>
        <dbReference type="EMBL" id="KJY48241.1"/>
    </source>
</evidence>
<evidence type="ECO:0000256" key="2">
    <source>
        <dbReference type="SAM" id="SignalP"/>
    </source>
</evidence>
<dbReference type="STRING" id="1218508.JG29_12910"/>
<sequence>MQKRWQYFILIMASIFAWFTFTKPAQAAISGAAGFSVEPVDNEIGNQADYFSLNLQPGQSHPLKLKLTNNYNKAIKIVIIPTVAGTDNSGQINYANVTKKRDSSLKYDWTKIGPTKQTVKLQPKQSQVVNQNLQIPQGKFNGVMLGSFYVYSPTVNKNLKKDNAKKNRKVAITNLYSYSVGILMNVGDISQAQPNLRLHSIRLGLLRVDPAVFLNLQNFQPKYIKDGKMQVHARIYRRHSNELVVQNKKKQMSFAPNSNFDFPVSWGTKRMQAGNYQARVRVRTPERSWYFVKNFTISPKDANRLNRQNPDYHKNYWPLILIIVIIILLLIGLLFYWFYKRGQNQIQNKQ</sequence>
<dbReference type="RefSeq" id="WP_045923128.1">
    <property type="nucleotide sequence ID" value="NZ_JBHTHW010000005.1"/>
</dbReference>
<dbReference type="EMBL" id="JXBZ01000009">
    <property type="protein sequence ID" value="KJY48241.1"/>
    <property type="molecule type" value="Genomic_DNA"/>
</dbReference>
<organism evidence="5 6">
    <name type="scientific">Bombilactobacillus mellis</name>
    <dbReference type="NCBI Taxonomy" id="1218508"/>
    <lineage>
        <taxon>Bacteria</taxon>
        <taxon>Bacillati</taxon>
        <taxon>Bacillota</taxon>
        <taxon>Bacilli</taxon>
        <taxon>Lactobacillales</taxon>
        <taxon>Lactobacillaceae</taxon>
        <taxon>Bombilactobacillus</taxon>
    </lineage>
</organism>
<evidence type="ECO:0000259" key="4">
    <source>
        <dbReference type="Pfam" id="PF11797"/>
    </source>
</evidence>
<keyword evidence="6" id="KW-1185">Reference proteome</keyword>
<keyword evidence="2" id="KW-0732">Signal</keyword>
<reference evidence="5 6" key="1">
    <citation type="submission" date="2014-12" db="EMBL/GenBank/DDBJ databases">
        <title>Comparative genomics of the lactic acid bacteria isolated from the honey bee gut.</title>
        <authorList>
            <person name="Ellegaard K.M."/>
            <person name="Tamarit D."/>
            <person name="Javelind E."/>
            <person name="Olofsson T."/>
            <person name="Andersson S.G."/>
            <person name="Vasquez A."/>
        </authorList>
    </citation>
    <scope>NUCLEOTIDE SEQUENCE [LARGE SCALE GENOMIC DNA]</scope>
    <source>
        <strain evidence="5 6">Hon2</strain>
    </source>
</reference>
<feature type="domain" description="WxL Interacting Protein peptidoglycan binding" evidence="3">
    <location>
        <begin position="35"/>
        <end position="150"/>
    </location>
</feature>
<feature type="domain" description="WxL Interacting Protein host binding" evidence="4">
    <location>
        <begin position="169"/>
        <end position="307"/>
    </location>
</feature>
<evidence type="ECO:0000259" key="3">
    <source>
        <dbReference type="Pfam" id="PF06030"/>
    </source>
</evidence>
<keyword evidence="1" id="KW-1133">Transmembrane helix</keyword>
<dbReference type="InterPro" id="IPR021759">
    <property type="entry name" value="WxLIP_HBD"/>
</dbReference>
<proteinExistence type="predicted"/>
<protein>
    <submittedName>
        <fullName evidence="5">Uncharacterized protein</fullName>
    </submittedName>
</protein>
<feature type="signal peptide" evidence="2">
    <location>
        <begin position="1"/>
        <end position="27"/>
    </location>
</feature>
<name>A0A0F4KSP0_9LACO</name>
<feature type="chain" id="PRO_5002471829" evidence="2">
    <location>
        <begin position="28"/>
        <end position="350"/>
    </location>
</feature>
<dbReference type="HOGENOM" id="CLU_051987_2_0_9"/>
<dbReference type="Pfam" id="PF11797">
    <property type="entry name" value="WxLIP_HBD"/>
    <property type="match status" value="1"/>
</dbReference>
<evidence type="ECO:0000313" key="6">
    <source>
        <dbReference type="Proteomes" id="UP000033695"/>
    </source>
</evidence>
<evidence type="ECO:0000256" key="1">
    <source>
        <dbReference type="SAM" id="Phobius"/>
    </source>
</evidence>